<reference evidence="1" key="1">
    <citation type="submission" date="2018-05" db="EMBL/GenBank/DDBJ databases">
        <authorList>
            <person name="Lanie J.A."/>
            <person name="Ng W.-L."/>
            <person name="Kazmierczak K.M."/>
            <person name="Andrzejewski T.M."/>
            <person name="Davidsen T.M."/>
            <person name="Wayne K.J."/>
            <person name="Tettelin H."/>
            <person name="Glass J.I."/>
            <person name="Rusch D."/>
            <person name="Podicherti R."/>
            <person name="Tsui H.-C.T."/>
            <person name="Winkler M.E."/>
        </authorList>
    </citation>
    <scope>NUCLEOTIDE SEQUENCE</scope>
</reference>
<protein>
    <submittedName>
        <fullName evidence="1">Uncharacterized protein</fullName>
    </submittedName>
</protein>
<evidence type="ECO:0000313" key="1">
    <source>
        <dbReference type="EMBL" id="SVE25662.1"/>
    </source>
</evidence>
<name>A0A383C0H0_9ZZZZ</name>
<gene>
    <name evidence="1" type="ORF">METZ01_LOCUS478516</name>
</gene>
<sequence length="39" mass="4502">MARYTLIISLAVLVFNFQVFGATWYIENFDKFKNGDIVG</sequence>
<dbReference type="EMBL" id="UINC01204776">
    <property type="protein sequence ID" value="SVE25662.1"/>
    <property type="molecule type" value="Genomic_DNA"/>
</dbReference>
<accession>A0A383C0H0</accession>
<organism evidence="1">
    <name type="scientific">marine metagenome</name>
    <dbReference type="NCBI Taxonomy" id="408172"/>
    <lineage>
        <taxon>unclassified sequences</taxon>
        <taxon>metagenomes</taxon>
        <taxon>ecological metagenomes</taxon>
    </lineage>
</organism>
<dbReference type="AlphaFoldDB" id="A0A383C0H0"/>
<proteinExistence type="predicted"/>